<evidence type="ECO:0000256" key="5">
    <source>
        <dbReference type="SAM" id="MobiDB-lite"/>
    </source>
</evidence>
<dbReference type="GO" id="GO:0043023">
    <property type="term" value="F:ribosomal large subunit binding"/>
    <property type="evidence" value="ECO:0007669"/>
    <property type="project" value="InterPro"/>
</dbReference>
<keyword evidence="2 4" id="KW-0694">RNA-binding</keyword>
<feature type="region of interest" description="Disordered" evidence="5">
    <location>
        <begin position="102"/>
        <end position="134"/>
    </location>
</feature>
<dbReference type="AlphaFoldDB" id="A0A6M0K2J6"/>
<sequence>MTDTASSAEIRLDKWLWAARFFKTRQLAIEAINGGKVQVDGQRAKPSRAVRPGSRLEIRKGSLSWEIEVLAVDKQRRSATEAAKLYVEDEASRLRRQELVRERRELGARPHEGRPTKRDRRMLQRFTSRSDPSS</sequence>
<feature type="compositionally biased region" description="Basic and acidic residues" evidence="5">
    <location>
        <begin position="102"/>
        <end position="116"/>
    </location>
</feature>
<comment type="similarity">
    <text evidence="1 4">Belongs to the HSP15 family.</text>
</comment>
<organism evidence="7 8">
    <name type="scientific">Thiorhodococcus minor</name>
    <dbReference type="NCBI Taxonomy" id="57489"/>
    <lineage>
        <taxon>Bacteria</taxon>
        <taxon>Pseudomonadati</taxon>
        <taxon>Pseudomonadota</taxon>
        <taxon>Gammaproteobacteria</taxon>
        <taxon>Chromatiales</taxon>
        <taxon>Chromatiaceae</taxon>
        <taxon>Thiorhodococcus</taxon>
    </lineage>
</organism>
<dbReference type="Proteomes" id="UP000483379">
    <property type="component" value="Unassembled WGS sequence"/>
</dbReference>
<proteinExistence type="inferred from homology"/>
<evidence type="ECO:0000256" key="1">
    <source>
        <dbReference type="ARBA" id="ARBA00008396"/>
    </source>
</evidence>
<dbReference type="Pfam" id="PF01479">
    <property type="entry name" value="S4"/>
    <property type="match status" value="1"/>
</dbReference>
<dbReference type="InterPro" id="IPR025708">
    <property type="entry name" value="HSP15"/>
</dbReference>
<protein>
    <recommendedName>
        <fullName evidence="4">Heat shock protein 15</fullName>
    </recommendedName>
</protein>
<evidence type="ECO:0000256" key="4">
    <source>
        <dbReference type="PIRNR" id="PIRNR016821"/>
    </source>
</evidence>
<comment type="caution">
    <text evidence="7">The sequence shown here is derived from an EMBL/GenBank/DDBJ whole genome shotgun (WGS) entry which is preliminary data.</text>
</comment>
<dbReference type="PROSITE" id="PS50889">
    <property type="entry name" value="S4"/>
    <property type="match status" value="1"/>
</dbReference>
<dbReference type="GO" id="GO:0003677">
    <property type="term" value="F:DNA binding"/>
    <property type="evidence" value="ECO:0007669"/>
    <property type="project" value="UniProtKB-KW"/>
</dbReference>
<dbReference type="SUPFAM" id="SSF55174">
    <property type="entry name" value="Alpha-L RNA-binding motif"/>
    <property type="match status" value="1"/>
</dbReference>
<name>A0A6M0K2J6_9GAMM</name>
<dbReference type="InterPro" id="IPR002942">
    <property type="entry name" value="S4_RNA-bd"/>
</dbReference>
<dbReference type="GO" id="GO:0034605">
    <property type="term" value="P:cellular response to heat"/>
    <property type="evidence" value="ECO:0007669"/>
    <property type="project" value="InterPro"/>
</dbReference>
<dbReference type="EMBL" id="JAAIJQ010000068">
    <property type="protein sequence ID" value="NEV63940.1"/>
    <property type="molecule type" value="Genomic_DNA"/>
</dbReference>
<feature type="domain" description="RNA-binding S4" evidence="6">
    <location>
        <begin position="10"/>
        <end position="71"/>
    </location>
</feature>
<evidence type="ECO:0000313" key="8">
    <source>
        <dbReference type="Proteomes" id="UP000483379"/>
    </source>
</evidence>
<evidence type="ECO:0000256" key="3">
    <source>
        <dbReference type="ARBA" id="ARBA00023125"/>
    </source>
</evidence>
<keyword evidence="8" id="KW-1185">Reference proteome</keyword>
<evidence type="ECO:0000259" key="6">
    <source>
        <dbReference type="SMART" id="SM00363"/>
    </source>
</evidence>
<dbReference type="InterPro" id="IPR036986">
    <property type="entry name" value="S4_RNA-bd_sf"/>
</dbReference>
<evidence type="ECO:0000313" key="7">
    <source>
        <dbReference type="EMBL" id="NEV63940.1"/>
    </source>
</evidence>
<evidence type="ECO:0000256" key="2">
    <source>
        <dbReference type="ARBA" id="ARBA00022884"/>
    </source>
</evidence>
<dbReference type="CDD" id="cd00165">
    <property type="entry name" value="S4"/>
    <property type="match status" value="1"/>
</dbReference>
<dbReference type="Gene3D" id="3.10.290.10">
    <property type="entry name" value="RNA-binding S4 domain"/>
    <property type="match status" value="1"/>
</dbReference>
<keyword evidence="3 4" id="KW-0238">DNA-binding</keyword>
<dbReference type="PIRSF" id="PIRSF016821">
    <property type="entry name" value="HSP15"/>
    <property type="match status" value="1"/>
</dbReference>
<gene>
    <name evidence="7" type="ORF">G3446_18950</name>
</gene>
<dbReference type="SMART" id="SM00363">
    <property type="entry name" value="S4"/>
    <property type="match status" value="1"/>
</dbReference>
<dbReference type="RefSeq" id="WP_164454403.1">
    <property type="nucleotide sequence ID" value="NZ_JAAIJQ010000068.1"/>
</dbReference>
<accession>A0A6M0K2J6</accession>
<dbReference type="GO" id="GO:0003727">
    <property type="term" value="F:single-stranded RNA binding"/>
    <property type="evidence" value="ECO:0007669"/>
    <property type="project" value="InterPro"/>
</dbReference>
<reference evidence="7 8" key="1">
    <citation type="submission" date="2020-02" db="EMBL/GenBank/DDBJ databases">
        <title>Genome sequences of Thiorhodococcus mannitoliphagus and Thiorhodococcus minor, purple sulfur photosynthetic bacteria in the gammaproteobacterial family, Chromatiaceae.</title>
        <authorList>
            <person name="Aviles F.A."/>
            <person name="Meyer T.E."/>
            <person name="Kyndt J.A."/>
        </authorList>
    </citation>
    <scope>NUCLEOTIDE SEQUENCE [LARGE SCALE GENOMIC DNA]</scope>
    <source>
        <strain evidence="7 8">DSM 11518</strain>
    </source>
</reference>
<feature type="compositionally biased region" description="Polar residues" evidence="5">
    <location>
        <begin position="125"/>
        <end position="134"/>
    </location>
</feature>